<feature type="transmembrane region" description="Helical" evidence="1">
    <location>
        <begin position="49"/>
        <end position="66"/>
    </location>
</feature>
<evidence type="ECO:0000256" key="1">
    <source>
        <dbReference type="SAM" id="Phobius"/>
    </source>
</evidence>
<reference evidence="2 3" key="1">
    <citation type="submission" date="2019-03" db="EMBL/GenBank/DDBJ databases">
        <title>Genomic Encyclopedia of Type Strains, Phase IV (KMG-IV): sequencing the most valuable type-strain genomes for metagenomic binning, comparative biology and taxonomic classification.</title>
        <authorList>
            <person name="Goeker M."/>
        </authorList>
    </citation>
    <scope>NUCLEOTIDE SEQUENCE [LARGE SCALE GENOMIC DNA]</scope>
    <source>
        <strain evidence="2 3">DSM 21100</strain>
    </source>
</reference>
<feature type="transmembrane region" description="Helical" evidence="1">
    <location>
        <begin position="21"/>
        <end position="43"/>
    </location>
</feature>
<dbReference type="Proteomes" id="UP000295807">
    <property type="component" value="Unassembled WGS sequence"/>
</dbReference>
<protein>
    <submittedName>
        <fullName evidence="2">Uncharacterized protein</fullName>
    </submittedName>
</protein>
<accession>A0A4R3KUN0</accession>
<gene>
    <name evidence="2" type="ORF">EDD80_10218</name>
</gene>
<proteinExistence type="predicted"/>
<keyword evidence="1" id="KW-0812">Transmembrane</keyword>
<dbReference type="AlphaFoldDB" id="A0A4R3KUN0"/>
<dbReference type="EMBL" id="SMAD01000002">
    <property type="protein sequence ID" value="TCS88828.1"/>
    <property type="molecule type" value="Genomic_DNA"/>
</dbReference>
<organism evidence="2 3">
    <name type="scientific">Anseongella ginsenosidimutans</name>
    <dbReference type="NCBI Taxonomy" id="496056"/>
    <lineage>
        <taxon>Bacteria</taxon>
        <taxon>Pseudomonadati</taxon>
        <taxon>Bacteroidota</taxon>
        <taxon>Sphingobacteriia</taxon>
        <taxon>Sphingobacteriales</taxon>
        <taxon>Sphingobacteriaceae</taxon>
        <taxon>Anseongella</taxon>
    </lineage>
</organism>
<keyword evidence="3" id="KW-1185">Reference proteome</keyword>
<comment type="caution">
    <text evidence="2">The sequence shown here is derived from an EMBL/GenBank/DDBJ whole genome shotgun (WGS) entry which is preliminary data.</text>
</comment>
<keyword evidence="1" id="KW-0472">Membrane</keyword>
<evidence type="ECO:0000313" key="2">
    <source>
        <dbReference type="EMBL" id="TCS88828.1"/>
    </source>
</evidence>
<evidence type="ECO:0000313" key="3">
    <source>
        <dbReference type="Proteomes" id="UP000295807"/>
    </source>
</evidence>
<sequence length="168" mass="19681">MKESSNSTIIFYPTKKPTISSIWLGLFKMNLLILIISLAAYFIGHNISYQKYILVIALILSLWITLRTKDVYEISICKVSKELIFKYLTAFGHKGKNTIDLQTAIYSYRLKPVSKVSVRWHMHLYNNYFKNRLDLSGNWPYSKDQLDTIDNLITSLRRSETCRKNETE</sequence>
<keyword evidence="1" id="KW-1133">Transmembrane helix</keyword>
<name>A0A4R3KUN0_9SPHI</name>
<dbReference type="RefSeq" id="WP_132127950.1">
    <property type="nucleotide sequence ID" value="NZ_CP042432.1"/>
</dbReference>